<dbReference type="AlphaFoldDB" id="A0A914CEP5"/>
<feature type="domain" description="EGF-like" evidence="1">
    <location>
        <begin position="104"/>
        <end position="115"/>
    </location>
</feature>
<dbReference type="PROSITE" id="PS00022">
    <property type="entry name" value="EGF_1"/>
    <property type="match status" value="1"/>
</dbReference>
<reference evidence="3" key="1">
    <citation type="submission" date="2022-11" db="UniProtKB">
        <authorList>
            <consortium name="WormBaseParasite"/>
        </authorList>
    </citation>
    <scope>IDENTIFICATION</scope>
</reference>
<proteinExistence type="predicted"/>
<evidence type="ECO:0000259" key="1">
    <source>
        <dbReference type="PROSITE" id="PS00022"/>
    </source>
</evidence>
<protein>
    <submittedName>
        <fullName evidence="3">EGF-like domain-containing protein</fullName>
    </submittedName>
</protein>
<dbReference type="Proteomes" id="UP000887540">
    <property type="component" value="Unplaced"/>
</dbReference>
<dbReference type="WBParaSite" id="ACRNAN_Path_908.g3486.t1">
    <property type="protein sequence ID" value="ACRNAN_Path_908.g3486.t1"/>
    <property type="gene ID" value="ACRNAN_Path_908.g3486"/>
</dbReference>
<accession>A0A914CEP5</accession>
<name>A0A914CEP5_9BILA</name>
<sequence length="147" mass="16177">MDVHRDFLYIMEYAPQIPARTTVSYLLPAGEWLIKSTNEDGETLEKAVDAPKALKATTVIKSSLVHERRWRNAGKGCRCAEGFEGDNCDKIVSCKNGELANGRCICAEGWKGELCERKCIPNQTCAGTKTVVAAGTLLLLIFSLLLR</sequence>
<evidence type="ECO:0000313" key="3">
    <source>
        <dbReference type="WBParaSite" id="ACRNAN_Path_908.g3486.t1"/>
    </source>
</evidence>
<organism evidence="2 3">
    <name type="scientific">Acrobeloides nanus</name>
    <dbReference type="NCBI Taxonomy" id="290746"/>
    <lineage>
        <taxon>Eukaryota</taxon>
        <taxon>Metazoa</taxon>
        <taxon>Ecdysozoa</taxon>
        <taxon>Nematoda</taxon>
        <taxon>Chromadorea</taxon>
        <taxon>Rhabditida</taxon>
        <taxon>Tylenchina</taxon>
        <taxon>Cephalobomorpha</taxon>
        <taxon>Cephaloboidea</taxon>
        <taxon>Cephalobidae</taxon>
        <taxon>Acrobeloides</taxon>
    </lineage>
</organism>
<dbReference type="Gene3D" id="2.10.25.10">
    <property type="entry name" value="Laminin"/>
    <property type="match status" value="1"/>
</dbReference>
<dbReference type="InterPro" id="IPR000742">
    <property type="entry name" value="EGF"/>
</dbReference>
<keyword evidence="2" id="KW-1185">Reference proteome</keyword>
<evidence type="ECO:0000313" key="2">
    <source>
        <dbReference type="Proteomes" id="UP000887540"/>
    </source>
</evidence>